<reference evidence="2" key="1">
    <citation type="submission" date="2017-02" db="EMBL/GenBank/DDBJ databases">
        <authorList>
            <person name="Varghese N."/>
            <person name="Submissions S."/>
        </authorList>
    </citation>
    <scope>NUCLEOTIDE SEQUENCE [LARGE SCALE GENOMIC DNA]</scope>
    <source>
        <strain evidence="2">DSM 22224</strain>
    </source>
</reference>
<evidence type="ECO:0008006" key="3">
    <source>
        <dbReference type="Google" id="ProtNLM"/>
    </source>
</evidence>
<organism evidence="1 2">
    <name type="scientific">Chitinophaga eiseniae</name>
    <dbReference type="NCBI Taxonomy" id="634771"/>
    <lineage>
        <taxon>Bacteria</taxon>
        <taxon>Pseudomonadati</taxon>
        <taxon>Bacteroidota</taxon>
        <taxon>Chitinophagia</taxon>
        <taxon>Chitinophagales</taxon>
        <taxon>Chitinophagaceae</taxon>
        <taxon>Chitinophaga</taxon>
    </lineage>
</organism>
<evidence type="ECO:0000313" key="1">
    <source>
        <dbReference type="EMBL" id="SJZ39414.1"/>
    </source>
</evidence>
<dbReference type="Proteomes" id="UP000190367">
    <property type="component" value="Unassembled WGS sequence"/>
</dbReference>
<name>A0A1T4KAD7_9BACT</name>
<dbReference type="EMBL" id="FUWZ01000001">
    <property type="protein sequence ID" value="SJZ39414.1"/>
    <property type="molecule type" value="Genomic_DNA"/>
</dbReference>
<sequence length="284" mass="30245">MRLFYLFVPLFCLLVADVYAQKNWLPDSGKVGIGTDSPTVQLDVRGEFSLGVLSSKGGQAYSIGLTRAGAQLYGVTSIGLRLGGTLNSGDAAILPNGNVGIGTTSPGLKLDVNGVFRSNGMVTLLGPGTASELNSTTKRGVYIDNGVSTGWDLLTLRNDSGTMMTVTGAGSVGIGTKKPLGYKLAVEGTIAARRVKVTQESWADYVFLPDYKLPSIEELERYIVSKGHLPGVPSAEEVKSDGVDLGEMNKILLEKVEELSLYIISLKKQLDVQQSQISALQQKQ</sequence>
<accession>A0A1T4KAD7</accession>
<keyword evidence="2" id="KW-1185">Reference proteome</keyword>
<proteinExistence type="predicted"/>
<evidence type="ECO:0000313" key="2">
    <source>
        <dbReference type="Proteomes" id="UP000190367"/>
    </source>
</evidence>
<gene>
    <name evidence="1" type="ORF">SAMN04488128_10117</name>
</gene>
<protein>
    <recommendedName>
        <fullName evidence="3">Chaperone of endosialidase</fullName>
    </recommendedName>
</protein>
<dbReference type="STRING" id="634771.SAMN04488128_10117"/>
<dbReference type="AlphaFoldDB" id="A0A1T4KAD7"/>